<sequence>MRTRYIAMALAALCGAAFWLVQRDSSQAPQDLAEQSSASSKGGADSEQGPFPTVAYAEQANGGSLSQEKRTEFSCEQPCSMTSYEQAESDAEARWLSRMGYPSLEVREKAANLDADALIAMGHDEKSPTLIALGIEKQIVDIGQFQVDAKFLELSALASTTGTIYPLIVEARARLDLYRRDPEYGRATNQLKDAAVALRMAAMMGDYKAMQISEQIPLQELTPRFWADVESSAAIQLQRKEFIPIFRLRRSQSAPRPFPKEKVCEGVPAPYAC</sequence>
<feature type="chain" id="PRO_5015160079" evidence="2">
    <location>
        <begin position="20"/>
        <end position="273"/>
    </location>
</feature>
<reference evidence="3 4" key="1">
    <citation type="submission" date="2018-03" db="EMBL/GenBank/DDBJ databases">
        <title>Ahniella affigens gen. nov., sp. nov., a gammaproteobacterium isolated from sandy soil near a stream.</title>
        <authorList>
            <person name="Ko Y."/>
            <person name="Kim J.-H."/>
        </authorList>
    </citation>
    <scope>NUCLEOTIDE SEQUENCE [LARGE SCALE GENOMIC DNA]</scope>
    <source>
        <strain evidence="3 4">D13</strain>
    </source>
</reference>
<evidence type="ECO:0000256" key="1">
    <source>
        <dbReference type="SAM" id="MobiDB-lite"/>
    </source>
</evidence>
<name>A0A2P1PX08_9GAMM</name>
<accession>A0A2P1PX08</accession>
<evidence type="ECO:0000256" key="2">
    <source>
        <dbReference type="SAM" id="SignalP"/>
    </source>
</evidence>
<protein>
    <submittedName>
        <fullName evidence="3">Uncharacterized protein</fullName>
    </submittedName>
</protein>
<feature type="compositionally biased region" description="Polar residues" evidence="1">
    <location>
        <begin position="29"/>
        <end position="40"/>
    </location>
</feature>
<dbReference type="EMBL" id="CP027860">
    <property type="protein sequence ID" value="AVP99376.1"/>
    <property type="molecule type" value="Genomic_DNA"/>
</dbReference>
<organism evidence="3 4">
    <name type="scientific">Ahniella affigens</name>
    <dbReference type="NCBI Taxonomy" id="2021234"/>
    <lineage>
        <taxon>Bacteria</taxon>
        <taxon>Pseudomonadati</taxon>
        <taxon>Pseudomonadota</taxon>
        <taxon>Gammaproteobacteria</taxon>
        <taxon>Lysobacterales</taxon>
        <taxon>Rhodanobacteraceae</taxon>
        <taxon>Ahniella</taxon>
    </lineage>
</organism>
<gene>
    <name evidence="3" type="ORF">C7S18_20335</name>
</gene>
<proteinExistence type="predicted"/>
<reference evidence="3 4" key="2">
    <citation type="submission" date="2018-03" db="EMBL/GenBank/DDBJ databases">
        <authorList>
            <person name="Keele B.F."/>
        </authorList>
    </citation>
    <scope>NUCLEOTIDE SEQUENCE [LARGE SCALE GENOMIC DNA]</scope>
    <source>
        <strain evidence="3 4">D13</strain>
    </source>
</reference>
<dbReference type="Proteomes" id="UP000241074">
    <property type="component" value="Chromosome"/>
</dbReference>
<feature type="region of interest" description="Disordered" evidence="1">
    <location>
        <begin position="29"/>
        <end position="51"/>
    </location>
</feature>
<keyword evidence="2" id="KW-0732">Signal</keyword>
<dbReference type="KEGG" id="xba:C7S18_20335"/>
<evidence type="ECO:0000313" key="3">
    <source>
        <dbReference type="EMBL" id="AVP99376.1"/>
    </source>
</evidence>
<evidence type="ECO:0000313" key="4">
    <source>
        <dbReference type="Proteomes" id="UP000241074"/>
    </source>
</evidence>
<keyword evidence="4" id="KW-1185">Reference proteome</keyword>
<dbReference type="AlphaFoldDB" id="A0A2P1PX08"/>
<feature type="signal peptide" evidence="2">
    <location>
        <begin position="1"/>
        <end position="19"/>
    </location>
</feature>